<comment type="similarity">
    <text evidence="4">Belongs to the peptidase M29 family.</text>
</comment>
<evidence type="ECO:0000256" key="4">
    <source>
        <dbReference type="ARBA" id="ARBA00008236"/>
    </source>
</evidence>
<reference evidence="10 11" key="1">
    <citation type="journal article" date="2017" name="Front. Microbiol.">
        <title>New Insights into the Diversity of the Genus Faecalibacterium.</title>
        <authorList>
            <person name="Benevides L."/>
            <person name="Burman S."/>
            <person name="Martin R."/>
            <person name="Robert V."/>
            <person name="Thomas M."/>
            <person name="Miquel S."/>
            <person name="Chain F."/>
            <person name="Sokol H."/>
            <person name="Bermudez-Humaran L.G."/>
            <person name="Morrison M."/>
            <person name="Langella P."/>
            <person name="Azevedo V.A."/>
            <person name="Chatel J.M."/>
            <person name="Soares S."/>
        </authorList>
    </citation>
    <scope>NUCLEOTIDE SEQUENCE [LARGE SCALE GENOMIC DNA]</scope>
    <source>
        <strain evidence="10 11">AHMP21</strain>
    </source>
</reference>
<keyword evidence="8" id="KW-0378">Hydrolase</keyword>
<comment type="caution">
    <text evidence="10">The sequence shown here is derived from an EMBL/GenBank/DDBJ whole genome shotgun (WGS) entry which is preliminary data.</text>
</comment>
<organism evidence="10 11">
    <name type="scientific">Faecalibacterium prausnitzii</name>
    <dbReference type="NCBI Taxonomy" id="853"/>
    <lineage>
        <taxon>Bacteria</taxon>
        <taxon>Bacillati</taxon>
        <taxon>Bacillota</taxon>
        <taxon>Clostridia</taxon>
        <taxon>Eubacteriales</taxon>
        <taxon>Oscillospiraceae</taxon>
        <taxon>Faecalibacterium</taxon>
    </lineage>
</organism>
<dbReference type="GO" id="GO:0004177">
    <property type="term" value="F:aminopeptidase activity"/>
    <property type="evidence" value="ECO:0007669"/>
    <property type="project" value="UniProtKB-KW"/>
</dbReference>
<keyword evidence="6" id="KW-0645">Protease</keyword>
<comment type="cofactor">
    <cofactor evidence="1">
        <name>Co(2+)</name>
        <dbReference type="ChEBI" id="CHEBI:48828"/>
    </cofactor>
</comment>
<dbReference type="GO" id="GO:0008237">
    <property type="term" value="F:metallopeptidase activity"/>
    <property type="evidence" value="ECO:0007669"/>
    <property type="project" value="UniProtKB-KW"/>
</dbReference>
<dbReference type="InterPro" id="IPR035097">
    <property type="entry name" value="M29_N-terminal"/>
</dbReference>
<evidence type="ECO:0000256" key="6">
    <source>
        <dbReference type="ARBA" id="ARBA00022670"/>
    </source>
</evidence>
<evidence type="ECO:0000256" key="8">
    <source>
        <dbReference type="ARBA" id="ARBA00022801"/>
    </source>
</evidence>
<dbReference type="OrthoDB" id="9803993at2"/>
<evidence type="ECO:0000256" key="5">
    <source>
        <dbReference type="ARBA" id="ARBA00022438"/>
    </source>
</evidence>
<dbReference type="Gene3D" id="3.40.1830.10">
    <property type="entry name" value="Thermophilic metalloprotease (M29)"/>
    <property type="match status" value="1"/>
</dbReference>
<dbReference type="PANTHER" id="PTHR34448:SF3">
    <property type="entry name" value="AMINOPEPTIDASE AMPS"/>
    <property type="match status" value="1"/>
</dbReference>
<sequence>MENFNELLKKYADFIVRVGVNPQPGQTLIIRCSLEAAPLARLCVRSAFEAGARDVQVDWNDNAVSRSRMELGSEEALTDFKPYQLRRYLDYAESEGSVCVLHLIADDPEVYAGLDSAKISRVNAANRKFMAPWREYTMNDRVQWSIAAMPSAPWAKKMFPDLDTDAAIEKLWQLIFDVCRVTGGDPVGEWKAHLDRLMTLRDKMNAFDLESVHFKSSNGTDLTVGLADKASWESVGSRNEKGVEFLPNIPTEEVFTAPHKDKVNGVVYGTKPYVFNGQLIKGFHVTFKDGKVVEHGAEEGADLLGQLLDTDEGARSIGEVALVPASSPINRSGALFYSTLFDENAACHIAFGTSYPGTTADGTRLSKEELLERGMNQSAIHEDVMIGAEDSEITGKCRDGRTVTLFQNGVWAL</sequence>
<evidence type="ECO:0000256" key="9">
    <source>
        <dbReference type="ARBA" id="ARBA00023049"/>
    </source>
</evidence>
<evidence type="ECO:0000313" key="10">
    <source>
        <dbReference type="EMBL" id="PDX86958.1"/>
    </source>
</evidence>
<protein>
    <submittedName>
        <fullName evidence="10">Aminopeptidase</fullName>
    </submittedName>
</protein>
<comment type="cofactor">
    <cofactor evidence="3">
        <name>Zn(2+)</name>
        <dbReference type="ChEBI" id="CHEBI:29105"/>
    </cofactor>
</comment>
<dbReference type="GO" id="GO:0046872">
    <property type="term" value="F:metal ion binding"/>
    <property type="evidence" value="ECO:0007669"/>
    <property type="project" value="UniProtKB-KW"/>
</dbReference>
<dbReference type="GO" id="GO:0006508">
    <property type="term" value="P:proteolysis"/>
    <property type="evidence" value="ECO:0007669"/>
    <property type="project" value="UniProtKB-KW"/>
</dbReference>
<dbReference type="SUPFAM" id="SSF144052">
    <property type="entry name" value="Thermophilic metalloprotease-like"/>
    <property type="match status" value="1"/>
</dbReference>
<dbReference type="PANTHER" id="PTHR34448">
    <property type="entry name" value="AMINOPEPTIDASE"/>
    <property type="match status" value="1"/>
</dbReference>
<evidence type="ECO:0000313" key="11">
    <source>
        <dbReference type="Proteomes" id="UP000220904"/>
    </source>
</evidence>
<keyword evidence="7" id="KW-0479">Metal-binding</keyword>
<dbReference type="EMBL" id="NOUV01000014">
    <property type="protein sequence ID" value="PDX86958.1"/>
    <property type="molecule type" value="Genomic_DNA"/>
</dbReference>
<evidence type="ECO:0000256" key="3">
    <source>
        <dbReference type="ARBA" id="ARBA00001947"/>
    </source>
</evidence>
<accession>A0A2A7B6L5</accession>
<dbReference type="Proteomes" id="UP000220904">
    <property type="component" value="Unassembled WGS sequence"/>
</dbReference>
<keyword evidence="5 10" id="KW-0031">Aminopeptidase</keyword>
<dbReference type="PRINTS" id="PR00919">
    <property type="entry name" value="THERMOPTASE"/>
</dbReference>
<name>A0A2A7B6L5_9FIRM</name>
<dbReference type="AlphaFoldDB" id="A0A2A7B6L5"/>
<keyword evidence="9" id="KW-0482">Metalloprotease</keyword>
<dbReference type="RefSeq" id="WP_097792783.1">
    <property type="nucleotide sequence ID" value="NZ_NOUV01000014.1"/>
</dbReference>
<evidence type="ECO:0000256" key="2">
    <source>
        <dbReference type="ARBA" id="ARBA00001946"/>
    </source>
</evidence>
<evidence type="ECO:0000256" key="7">
    <source>
        <dbReference type="ARBA" id="ARBA00022723"/>
    </source>
</evidence>
<comment type="cofactor">
    <cofactor evidence="2">
        <name>Mg(2+)</name>
        <dbReference type="ChEBI" id="CHEBI:18420"/>
    </cofactor>
</comment>
<dbReference type="InterPro" id="IPR052170">
    <property type="entry name" value="M29_Exopeptidase"/>
</dbReference>
<dbReference type="Pfam" id="PF02073">
    <property type="entry name" value="Peptidase_M29"/>
    <property type="match status" value="1"/>
</dbReference>
<proteinExistence type="inferred from homology"/>
<dbReference type="InterPro" id="IPR000787">
    <property type="entry name" value="Peptidase_M29"/>
</dbReference>
<evidence type="ECO:0000256" key="1">
    <source>
        <dbReference type="ARBA" id="ARBA00001941"/>
    </source>
</evidence>
<gene>
    <name evidence="10" type="ORF">CHR60_09585</name>
</gene>